<name>A0ABR3NI33_9TELE</name>
<dbReference type="EMBL" id="JAYMGO010000004">
    <property type="protein sequence ID" value="KAL1276605.1"/>
    <property type="molecule type" value="Genomic_DNA"/>
</dbReference>
<evidence type="ECO:0000313" key="2">
    <source>
        <dbReference type="EMBL" id="KAL1276605.1"/>
    </source>
</evidence>
<sequence>MSTVIPMNSSPQAIQFQPAAQRTPLTTATNAPGPVYVQQVVGGPPLQGFMAFLKGQLKALGTVQIMIGVLTFLFGIVCVVNGGFVFVVSGIAFWGSLITHFSGIRGVLLLFALLEFIISICLSAFACKVNSCCYHPQLQFVPQVSPQQTSDYRPVHFQDRNRSEMPLASSSSIHYQPANAPPQYSHCK</sequence>
<keyword evidence="1" id="KW-0812">Transmembrane</keyword>
<dbReference type="PANTHER" id="PTHR23320:SF128">
    <property type="entry name" value="MEMBRANE-SPANNING 4-DOMAINS SUBFAMILY A MEMBER 4A"/>
    <property type="match status" value="1"/>
</dbReference>
<accession>A0ABR3NI33</accession>
<protein>
    <submittedName>
        <fullName evidence="2">Uncharacterized protein</fullName>
    </submittedName>
</protein>
<dbReference type="PANTHER" id="PTHR23320">
    <property type="entry name" value="MEMBRANE-SPANNING 4-DOMAINS SUBFAMILY A MS4A -RELATED"/>
    <property type="match status" value="1"/>
</dbReference>
<feature type="transmembrane region" description="Helical" evidence="1">
    <location>
        <begin position="106"/>
        <end position="126"/>
    </location>
</feature>
<reference evidence="2 3" key="1">
    <citation type="submission" date="2023-09" db="EMBL/GenBank/DDBJ databases">
        <authorList>
            <person name="Wang M."/>
        </authorList>
    </citation>
    <scope>NUCLEOTIDE SEQUENCE [LARGE SCALE GENOMIC DNA]</scope>
    <source>
        <strain evidence="2">GT-2023</strain>
        <tissue evidence="2">Liver</tissue>
    </source>
</reference>
<evidence type="ECO:0000313" key="3">
    <source>
        <dbReference type="Proteomes" id="UP001558613"/>
    </source>
</evidence>
<feature type="transmembrane region" description="Helical" evidence="1">
    <location>
        <begin position="65"/>
        <end position="94"/>
    </location>
</feature>
<keyword evidence="3" id="KW-1185">Reference proteome</keyword>
<comment type="caution">
    <text evidence="2">The sequence shown here is derived from an EMBL/GenBank/DDBJ whole genome shotgun (WGS) entry which is preliminary data.</text>
</comment>
<dbReference type="InterPro" id="IPR030417">
    <property type="entry name" value="MS4A"/>
</dbReference>
<evidence type="ECO:0000256" key="1">
    <source>
        <dbReference type="SAM" id="Phobius"/>
    </source>
</evidence>
<gene>
    <name evidence="2" type="ORF">QQF64_036228</name>
</gene>
<dbReference type="Proteomes" id="UP001558613">
    <property type="component" value="Unassembled WGS sequence"/>
</dbReference>
<proteinExistence type="predicted"/>
<keyword evidence="1" id="KW-1133">Transmembrane helix</keyword>
<keyword evidence="1" id="KW-0472">Membrane</keyword>
<organism evidence="2 3">
    <name type="scientific">Cirrhinus molitorella</name>
    <name type="common">mud carp</name>
    <dbReference type="NCBI Taxonomy" id="172907"/>
    <lineage>
        <taxon>Eukaryota</taxon>
        <taxon>Metazoa</taxon>
        <taxon>Chordata</taxon>
        <taxon>Craniata</taxon>
        <taxon>Vertebrata</taxon>
        <taxon>Euteleostomi</taxon>
        <taxon>Actinopterygii</taxon>
        <taxon>Neopterygii</taxon>
        <taxon>Teleostei</taxon>
        <taxon>Ostariophysi</taxon>
        <taxon>Cypriniformes</taxon>
        <taxon>Cyprinidae</taxon>
        <taxon>Labeoninae</taxon>
        <taxon>Labeonini</taxon>
        <taxon>Cirrhinus</taxon>
    </lineage>
</organism>